<sequence>MYASQSKYLCELWYQTRAFQKDLSNKKEQM</sequence>
<name>A0A2P2PBD0_RHIMU</name>
<reference evidence="1" key="1">
    <citation type="submission" date="2018-02" db="EMBL/GenBank/DDBJ databases">
        <title>Rhizophora mucronata_Transcriptome.</title>
        <authorList>
            <person name="Meera S.P."/>
            <person name="Sreeshan A."/>
            <person name="Augustine A."/>
        </authorList>
    </citation>
    <scope>NUCLEOTIDE SEQUENCE</scope>
    <source>
        <tissue evidence="1">Leaf</tissue>
    </source>
</reference>
<proteinExistence type="predicted"/>
<dbReference type="EMBL" id="GGEC01071437">
    <property type="protein sequence ID" value="MBX51921.1"/>
    <property type="molecule type" value="Transcribed_RNA"/>
</dbReference>
<evidence type="ECO:0000313" key="1">
    <source>
        <dbReference type="EMBL" id="MBX51921.1"/>
    </source>
</evidence>
<protein>
    <submittedName>
        <fullName evidence="1">Uncharacterized protein</fullName>
    </submittedName>
</protein>
<accession>A0A2P2PBD0</accession>
<organism evidence="1">
    <name type="scientific">Rhizophora mucronata</name>
    <name type="common">Asiatic mangrove</name>
    <dbReference type="NCBI Taxonomy" id="61149"/>
    <lineage>
        <taxon>Eukaryota</taxon>
        <taxon>Viridiplantae</taxon>
        <taxon>Streptophyta</taxon>
        <taxon>Embryophyta</taxon>
        <taxon>Tracheophyta</taxon>
        <taxon>Spermatophyta</taxon>
        <taxon>Magnoliopsida</taxon>
        <taxon>eudicotyledons</taxon>
        <taxon>Gunneridae</taxon>
        <taxon>Pentapetalae</taxon>
        <taxon>rosids</taxon>
        <taxon>fabids</taxon>
        <taxon>Malpighiales</taxon>
        <taxon>Rhizophoraceae</taxon>
        <taxon>Rhizophora</taxon>
    </lineage>
</organism>
<dbReference type="AlphaFoldDB" id="A0A2P2PBD0"/>